<comment type="caution">
    <text evidence="1">The sequence shown here is derived from an EMBL/GenBank/DDBJ whole genome shotgun (WGS) entry which is preliminary data.</text>
</comment>
<organism evidence="1 2">
    <name type="scientific">Aliiroseovarius crassostreae</name>
    <dbReference type="NCBI Taxonomy" id="154981"/>
    <lineage>
        <taxon>Bacteria</taxon>
        <taxon>Pseudomonadati</taxon>
        <taxon>Pseudomonadota</taxon>
        <taxon>Alphaproteobacteria</taxon>
        <taxon>Rhodobacterales</taxon>
        <taxon>Paracoccaceae</taxon>
        <taxon>Aliiroseovarius</taxon>
    </lineage>
</organism>
<evidence type="ECO:0008006" key="3">
    <source>
        <dbReference type="Google" id="ProtNLM"/>
    </source>
</evidence>
<sequence>MVRGFVEECRRRQIVLPGLSRIERHCADALVAAERRVDARIVSHLDRKMRAQLDNLLTEEVDGRISRFIWLRQYEVGKKGSVPAGGRMTP</sequence>
<evidence type="ECO:0000313" key="1">
    <source>
        <dbReference type="EMBL" id="KPN61542.1"/>
    </source>
</evidence>
<dbReference type="OrthoDB" id="7874926at2"/>
<keyword evidence="1" id="KW-0614">Plasmid</keyword>
<dbReference type="RefSeq" id="WP_055187144.1">
    <property type="nucleotide sequence ID" value="NZ_CM003503.1"/>
</dbReference>
<gene>
    <name evidence="1" type="ORF">AKJ29_18335</name>
</gene>
<protein>
    <recommendedName>
        <fullName evidence="3">DUF4158 domain-containing protein</fullName>
    </recommendedName>
</protein>
<accession>A0A0P7IRQ8</accession>
<dbReference type="Proteomes" id="UP000050471">
    <property type="component" value="Plasmid unnamed"/>
</dbReference>
<proteinExistence type="predicted"/>
<dbReference type="EMBL" id="LKBA01000026">
    <property type="protein sequence ID" value="KPN61542.1"/>
    <property type="molecule type" value="Genomic_DNA"/>
</dbReference>
<reference evidence="1 2" key="1">
    <citation type="submission" date="2015-09" db="EMBL/GenBank/DDBJ databases">
        <title>Draft genome sequence of Aliiroseovarius crassostreae CV919-312TSm, the causative agent of Roseovarius Oyster Disease (formerly Juvenile Oyster Disease).</title>
        <authorList>
            <person name="Kessner L."/>
            <person name="Spinard E."/>
            <person name="Nelson D."/>
        </authorList>
    </citation>
    <scope>NUCLEOTIDE SEQUENCE [LARGE SCALE GENOMIC DNA]</scope>
    <source>
        <strain evidence="1 2">CV919-312</strain>
        <plasmid evidence="2">Plasmid unnamed</plasmid>
    </source>
</reference>
<keyword evidence="2" id="KW-1185">Reference proteome</keyword>
<evidence type="ECO:0000313" key="2">
    <source>
        <dbReference type="Proteomes" id="UP000050471"/>
    </source>
</evidence>
<geneLocation type="plasmid" evidence="1">
    <name>unnamed</name>
</geneLocation>
<name>A0A0P7IRQ8_9RHOB</name>
<dbReference type="AlphaFoldDB" id="A0A0P7IRQ8"/>